<dbReference type="EMBL" id="JACEOG010000002">
    <property type="protein sequence ID" value="MBA4609467.1"/>
    <property type="molecule type" value="Genomic_DNA"/>
</dbReference>
<dbReference type="Proteomes" id="UP000550354">
    <property type="component" value="Unassembled WGS sequence"/>
</dbReference>
<evidence type="ECO:0000313" key="4">
    <source>
        <dbReference type="EMBL" id="MBA4609467.1"/>
    </source>
</evidence>
<feature type="domain" description="M23ase beta-sheet core" evidence="3">
    <location>
        <begin position="48"/>
        <end position="116"/>
    </location>
</feature>
<dbReference type="Pfam" id="PF01551">
    <property type="entry name" value="Peptidase_M23"/>
    <property type="match status" value="2"/>
</dbReference>
<proteinExistence type="predicted"/>
<feature type="domain" description="M23ase beta-sheet core" evidence="3">
    <location>
        <begin position="193"/>
        <end position="287"/>
    </location>
</feature>
<dbReference type="RefSeq" id="WP_181756337.1">
    <property type="nucleotide sequence ID" value="NZ_JACEOG010000002.1"/>
</dbReference>
<dbReference type="Gene3D" id="2.70.70.10">
    <property type="entry name" value="Glucose Permease (Domain IIA)"/>
    <property type="match status" value="2"/>
</dbReference>
<reference evidence="4 5" key="1">
    <citation type="submission" date="2020-07" db="EMBL/GenBank/DDBJ databases">
        <title>Draft genome and description of Aeromicrobium phoceense strain Marseille-Q0843 isolated from healthy skin swab.</title>
        <authorList>
            <person name="Boxberger M."/>
            <person name="La Scola B."/>
        </authorList>
    </citation>
    <scope>NUCLEOTIDE SEQUENCE [LARGE SCALE GENOMIC DNA]</scope>
    <source>
        <strain evidence="4 5">Marseille-Q0843</strain>
    </source>
</reference>
<feature type="signal peptide" evidence="2">
    <location>
        <begin position="1"/>
        <end position="22"/>
    </location>
</feature>
<comment type="caution">
    <text evidence="4">The sequence shown here is derived from an EMBL/GenBank/DDBJ whole genome shotgun (WGS) entry which is preliminary data.</text>
</comment>
<organism evidence="4 5">
    <name type="scientific">Aeromicrobium phoceense</name>
    <dbReference type="NCBI Taxonomy" id="2754045"/>
    <lineage>
        <taxon>Bacteria</taxon>
        <taxon>Bacillati</taxon>
        <taxon>Actinomycetota</taxon>
        <taxon>Actinomycetes</taxon>
        <taxon>Propionibacteriales</taxon>
        <taxon>Nocardioidaceae</taxon>
        <taxon>Aeromicrobium</taxon>
    </lineage>
</organism>
<dbReference type="InterPro" id="IPR050570">
    <property type="entry name" value="Cell_wall_metabolism_enzyme"/>
</dbReference>
<dbReference type="PANTHER" id="PTHR21666:SF289">
    <property type="entry name" value="L-ALA--D-GLU ENDOPEPTIDASE"/>
    <property type="match status" value="1"/>
</dbReference>
<evidence type="ECO:0000313" key="5">
    <source>
        <dbReference type="Proteomes" id="UP000550354"/>
    </source>
</evidence>
<name>A0A838XHY3_9ACTN</name>
<dbReference type="InterPro" id="IPR016047">
    <property type="entry name" value="M23ase_b-sheet_dom"/>
</dbReference>
<evidence type="ECO:0000256" key="1">
    <source>
        <dbReference type="ARBA" id="ARBA00022729"/>
    </source>
</evidence>
<sequence length="291" mass="29943">MRRALLLLVTTLLAASVAPAAAAPWTWPIGEHRIDRPFDPPQSDYGAGHRGVDIPGRVGQTVRAVAVGRVTFAGRVAGVWTITIDHGPERSTYQPVSPTVRVGDAVTAGQPVGRLLGGHPSCRRTCLNLGRLRGDEYLDPAALLATSGAYRLIDPDGSPPEPPGAGAGDLPLDGSVTSAFGMRVHPVTGVRKLHDGVDIGSACGTPVPAAGAGRVGRAGASGAYGLQVQIEHGGGIATSYAHLGSVAVHRGQRVVTGDVVGRVGSTGFSTGCHLHFMRLVDGRPVDPLGKR</sequence>
<dbReference type="InterPro" id="IPR011055">
    <property type="entry name" value="Dup_hybrid_motif"/>
</dbReference>
<dbReference type="GO" id="GO:0004222">
    <property type="term" value="F:metalloendopeptidase activity"/>
    <property type="evidence" value="ECO:0007669"/>
    <property type="project" value="TreeGrafter"/>
</dbReference>
<keyword evidence="5" id="KW-1185">Reference proteome</keyword>
<gene>
    <name evidence="4" type="ORF">H1W00_13355</name>
</gene>
<protein>
    <submittedName>
        <fullName evidence="4">Peptidoglycan DD-metalloendopeptidase family protein</fullName>
    </submittedName>
</protein>
<accession>A0A838XHY3</accession>
<feature type="chain" id="PRO_5032344813" evidence="2">
    <location>
        <begin position="23"/>
        <end position="291"/>
    </location>
</feature>
<keyword evidence="1 2" id="KW-0732">Signal</keyword>
<dbReference type="SUPFAM" id="SSF51261">
    <property type="entry name" value="Duplicated hybrid motif"/>
    <property type="match status" value="2"/>
</dbReference>
<evidence type="ECO:0000259" key="3">
    <source>
        <dbReference type="Pfam" id="PF01551"/>
    </source>
</evidence>
<evidence type="ECO:0000256" key="2">
    <source>
        <dbReference type="SAM" id="SignalP"/>
    </source>
</evidence>
<dbReference type="AlphaFoldDB" id="A0A838XHY3"/>
<dbReference type="CDD" id="cd12797">
    <property type="entry name" value="M23_peptidase"/>
    <property type="match status" value="2"/>
</dbReference>
<dbReference type="PANTHER" id="PTHR21666">
    <property type="entry name" value="PEPTIDASE-RELATED"/>
    <property type="match status" value="1"/>
</dbReference>